<sequence>MRYGFLTEPIPVTVKDTLQIILRDAADLGITYDEETHPVTNPIDQLKLDVLRSALDTNTCCMLQANAAWISIALRGSQNQLLLLTVASGDMILTGLMLMLSQDQKAQLSSECQGNVAEFKDAL</sequence>
<gene>
    <name evidence="1" type="ORF">AAES_23949</name>
</gene>
<keyword evidence="2" id="KW-1185">Reference proteome</keyword>
<dbReference type="EMBL" id="LMAW01000398">
    <property type="protein sequence ID" value="KQL59175.1"/>
    <property type="molecule type" value="Genomic_DNA"/>
</dbReference>
<dbReference type="Proteomes" id="UP000051836">
    <property type="component" value="Unassembled WGS sequence"/>
</dbReference>
<evidence type="ECO:0000313" key="1">
    <source>
        <dbReference type="EMBL" id="KQL59175.1"/>
    </source>
</evidence>
<accession>A0A0Q3X3X2</accession>
<comment type="caution">
    <text evidence="1">The sequence shown here is derived from an EMBL/GenBank/DDBJ whole genome shotgun (WGS) entry which is preliminary data.</text>
</comment>
<protein>
    <submittedName>
        <fullName evidence="1">Uncharacterized protein</fullName>
    </submittedName>
</protein>
<name>A0A0Q3X3X2_AMAAE</name>
<evidence type="ECO:0000313" key="2">
    <source>
        <dbReference type="Proteomes" id="UP000051836"/>
    </source>
</evidence>
<dbReference type="AlphaFoldDB" id="A0A0Q3X3X2"/>
<reference evidence="1 2" key="1">
    <citation type="submission" date="2015-10" db="EMBL/GenBank/DDBJ databases">
        <authorList>
            <person name="Gilbert D.G."/>
        </authorList>
    </citation>
    <scope>NUCLEOTIDE SEQUENCE [LARGE SCALE GENOMIC DNA]</scope>
    <source>
        <strain evidence="1">FVVF132</strain>
    </source>
</reference>
<organism evidence="1 2">
    <name type="scientific">Amazona aestiva</name>
    <name type="common">Blue-fronted Amazon parrot</name>
    <dbReference type="NCBI Taxonomy" id="12930"/>
    <lineage>
        <taxon>Eukaryota</taxon>
        <taxon>Metazoa</taxon>
        <taxon>Chordata</taxon>
        <taxon>Craniata</taxon>
        <taxon>Vertebrata</taxon>
        <taxon>Euteleostomi</taxon>
        <taxon>Archelosauria</taxon>
        <taxon>Archosauria</taxon>
        <taxon>Dinosauria</taxon>
        <taxon>Saurischia</taxon>
        <taxon>Theropoda</taxon>
        <taxon>Coelurosauria</taxon>
        <taxon>Aves</taxon>
        <taxon>Neognathae</taxon>
        <taxon>Neoaves</taxon>
        <taxon>Telluraves</taxon>
        <taxon>Australaves</taxon>
        <taxon>Psittaciformes</taxon>
        <taxon>Psittacidae</taxon>
        <taxon>Amazona</taxon>
    </lineage>
</organism>
<proteinExistence type="predicted"/>